<dbReference type="Pfam" id="PF00668">
    <property type="entry name" value="Condensation"/>
    <property type="match status" value="2"/>
</dbReference>
<dbReference type="Gene3D" id="1.10.1200.10">
    <property type="entry name" value="ACP-like"/>
    <property type="match status" value="2"/>
</dbReference>
<evidence type="ECO:0000256" key="1">
    <source>
        <dbReference type="ARBA" id="ARBA00001957"/>
    </source>
</evidence>
<dbReference type="Pfam" id="PF00550">
    <property type="entry name" value="PP-binding"/>
    <property type="match status" value="3"/>
</dbReference>
<dbReference type="SUPFAM" id="SSF56801">
    <property type="entry name" value="Acetyl-CoA synthetase-like"/>
    <property type="match status" value="1"/>
</dbReference>
<dbReference type="Pfam" id="PF13193">
    <property type="entry name" value="AMP-binding_C"/>
    <property type="match status" value="1"/>
</dbReference>
<dbReference type="InterPro" id="IPR000873">
    <property type="entry name" value="AMP-dep_synth/lig_dom"/>
</dbReference>
<comment type="similarity">
    <text evidence="3">Belongs to the ATP-dependent AMP-binding enzyme family. MbtB subfamily.</text>
</comment>
<dbReference type="EMBL" id="JBDZYD010000001">
    <property type="protein sequence ID" value="MEQ0558070.1"/>
    <property type="molecule type" value="Genomic_DNA"/>
</dbReference>
<dbReference type="InterPro" id="IPR020806">
    <property type="entry name" value="PKS_PP-bd"/>
</dbReference>
<evidence type="ECO:0000313" key="12">
    <source>
        <dbReference type="Proteomes" id="UP001440984"/>
    </source>
</evidence>
<dbReference type="Gene3D" id="3.30.559.30">
    <property type="entry name" value="Nonribosomal peptide synthetase, condensation domain"/>
    <property type="match status" value="2"/>
</dbReference>
<evidence type="ECO:0000256" key="9">
    <source>
        <dbReference type="SAM" id="MobiDB-lite"/>
    </source>
</evidence>
<dbReference type="InterPro" id="IPR057737">
    <property type="entry name" value="Condensation_MtbB-like"/>
</dbReference>
<dbReference type="InterPro" id="IPR036736">
    <property type="entry name" value="ACP-like_sf"/>
</dbReference>
<dbReference type="PANTHER" id="PTHR45527:SF10">
    <property type="entry name" value="PYOCHELIN SYNTHASE PCHF"/>
    <property type="match status" value="1"/>
</dbReference>
<dbReference type="NCBIfam" id="TIGR01733">
    <property type="entry name" value="AA-adenyl-dom"/>
    <property type="match status" value="1"/>
</dbReference>
<protein>
    <recommendedName>
        <fullName evidence="4">Phenyloxazoline synthase MbtB</fullName>
    </recommendedName>
    <alternativeName>
        <fullName evidence="8">Mycobactin synthetase protein B</fullName>
    </alternativeName>
</protein>
<reference evidence="11 12" key="1">
    <citation type="submission" date="2024-05" db="EMBL/GenBank/DDBJ databases">
        <authorList>
            <person name="Zhao H."/>
            <person name="Xu Y."/>
            <person name="Lin S."/>
            <person name="Spain J.C."/>
            <person name="Zhou N.-Y."/>
        </authorList>
    </citation>
    <scope>NUCLEOTIDE SEQUENCE [LARGE SCALE GENOMIC DNA]</scope>
    <source>
        <strain evidence="11 12">NEAU-NG30</strain>
    </source>
</reference>
<dbReference type="SMART" id="SM01294">
    <property type="entry name" value="PKS_PP_betabranch"/>
    <property type="match status" value="1"/>
</dbReference>
<evidence type="ECO:0000256" key="4">
    <source>
        <dbReference type="ARBA" id="ARBA00016743"/>
    </source>
</evidence>
<dbReference type="InterPro" id="IPR020845">
    <property type="entry name" value="AMP-binding_CS"/>
</dbReference>
<comment type="cofactor">
    <cofactor evidence="1">
        <name>pantetheine 4'-phosphate</name>
        <dbReference type="ChEBI" id="CHEBI:47942"/>
    </cofactor>
</comment>
<dbReference type="InterPro" id="IPR045851">
    <property type="entry name" value="AMP-bd_C_sf"/>
</dbReference>
<dbReference type="PANTHER" id="PTHR45527">
    <property type="entry name" value="NONRIBOSOMAL PEPTIDE SYNTHETASE"/>
    <property type="match status" value="1"/>
</dbReference>
<dbReference type="Gene3D" id="3.30.559.10">
    <property type="entry name" value="Chloramphenicol acetyltransferase-like domain"/>
    <property type="match status" value="2"/>
</dbReference>
<dbReference type="CDD" id="cd19535">
    <property type="entry name" value="Cyc_NRPS"/>
    <property type="match status" value="2"/>
</dbReference>
<keyword evidence="7" id="KW-0436">Ligase</keyword>
<proteinExistence type="inferred from homology"/>
<dbReference type="Proteomes" id="UP001440984">
    <property type="component" value="Unassembled WGS sequence"/>
</dbReference>
<dbReference type="InterPro" id="IPR009081">
    <property type="entry name" value="PP-bd_ACP"/>
</dbReference>
<sequence length="1751" mass="187750">MQDDRTAGAAVLRECVADLIGVAPGEVDLSLRFAELGVESLGALKLRRALAAKCGTEVPLTAFLGDVPAIRVLEFLGGSEASAPVPEAAPMVPVRPGEPVVLTPVQGAYWAGRGGDFALGGVATFWYHEYDRPDADVDALESAFARLVAHHPMLRTTVGRDGFQRENAEVPPFRIARTDLREMRTEDAERVLAELRHRLSHQVRAPHEWPLFDIHAALLPGGGARVFVGFDVLILDFASWRLLMTQWGRLVADPDAALPAPPAAFLDIVRHRETDPVHQARRERDRAYWAARELPPGPRLPVVEPDGEPRFRRRQCRLDATRWAALRERAAAHGLSPTSVLLAAFGLVLHRWGATEPFALNATLFDRPEDVPGVHELVGDFTTTALVAMPAPASFVDYARATNETLWEAIDHRSYTGVEVRRETGHAYPVVFTSGIGIGDGTAPAGWLGEEVFGVSQTPQVLLDHLVWEEDGAVRLVWDAVEAAFGDGYLDGLVNAEYTLLTRLAEDDAAWTAPDLGWDPTFAAPEPLDVTPFGDCGPLLDAPARLAASRVPEAPAVITPGEVVSHGALAGRAAALAGSLAAAGVTAGGLVLVALPKSAEQIVAVLAVLRCGAGYVPVDPAWPAARIEAVCSRAGITHAIAAADVALPAGVTAVDTAGGDVPEAAADPADLAYVIFTSGSTGVPKGVAIEHRQARTTIDDITDRFGITAADRVLALSALSFDLSVYDIFGVLGAGGAMVLPEHARQRDPQHWCELIGEHGVTVWNTAPALLEMVVEYAESDPQAAARLGSLRLAMLSGDWIPVSLPDRLRALVPGARVMSLGGATEASIWSITYPVGEVDPAWPSIPYGRPLRDQGFHILGKDGLPCPVGEPGELYIAGAGVARGYIGDPAQTAERFAVHPVLGERLYRTGDLGRWRTDGTIQFLGRTDRQVKIRGHRIELGEIESALDRLPQVRQAVAAAAPGPDGRPRLVAYVVLTEPCTERSLAERLGESVPDYMVPTRFVLLDAMPVTDNGKVDHKALPNPFRRTPAPAPAAPPLSRESDVEPAPPGHFHVKVADGALAESVRGILGDVDFGDGLIAAGASSLDVVRLANAIEDATGTRPSFTDLVAYPSIDDLLRAHTGTAAPVAPAPVPADLPDPGGLVLTMRLERPEDRSLADALVDAGRWLRDLHDWADHSGYRLEESILPGGRDLVEVKLRAGETTAPFPLTEMQLAYLVGRVDTWLGDAVAPHYYTEVDVLDLDPERLEAALRTVVARHPMLRATVTPDTLQTISDTPPPCHVEVFDLRGRPGEAVRIREARSHRVLDPASGPLLHVAASRLDERTWRVHFGLDLLFCDAQSAVVLADELVTAYHDPARLPAPPRASFAQWVTGRGEVPERSREYWRRAAAEMADGPALPVRAPGPGKVRFTRRHAEIDAVRWQALCANARRHGVTPTGLLLAALADTLHAGGGGDRFTLVVTSFDRPAGHEGVIGDYTSTVLLDVDRAAGSHADRARSLQRRLLADLEHGQVHGNEVLRELAALRGGQVLLPVVFSSGLGSTRTADGASADASRLLSRFGRTEYAISQTPHVVLDCQVFEAQGALRINWDAVDAAFPDGYLDALFTAFVETAATTAWDEPDPAGLADRGLAREGIVADRGVPRQRSGSADPAVEQRIARVLGRLLGVPAEDLDPLRTFFELGATSLTLVRAHRELSAELDRPITVLDLFAKPSLRELAAHLAPGTPEPQPEDDILAAARSRGRARRVARR</sequence>
<feature type="region of interest" description="Disordered" evidence="9">
    <location>
        <begin position="1021"/>
        <end position="1046"/>
    </location>
</feature>
<evidence type="ECO:0000256" key="6">
    <source>
        <dbReference type="ARBA" id="ARBA00022553"/>
    </source>
</evidence>
<dbReference type="SUPFAM" id="SSF52777">
    <property type="entry name" value="CoA-dependent acyltransferases"/>
    <property type="match status" value="4"/>
</dbReference>
<dbReference type="InterPro" id="IPR001242">
    <property type="entry name" value="Condensation_dom"/>
</dbReference>
<comment type="caution">
    <text evidence="11">The sequence shown here is derived from an EMBL/GenBank/DDBJ whole genome shotgun (WGS) entry which is preliminary data.</text>
</comment>
<dbReference type="Pfam" id="PF00501">
    <property type="entry name" value="AMP-binding"/>
    <property type="match status" value="1"/>
</dbReference>
<dbReference type="InterPro" id="IPR025110">
    <property type="entry name" value="AMP-bd_C"/>
</dbReference>
<organism evidence="11 12">
    <name type="scientific">Amycolatopsis melonis</name>
    <dbReference type="NCBI Taxonomy" id="3156488"/>
    <lineage>
        <taxon>Bacteria</taxon>
        <taxon>Bacillati</taxon>
        <taxon>Actinomycetota</taxon>
        <taxon>Actinomycetes</taxon>
        <taxon>Pseudonocardiales</taxon>
        <taxon>Pseudonocardiaceae</taxon>
        <taxon>Amycolatopsis</taxon>
    </lineage>
</organism>
<keyword evidence="5" id="KW-0596">Phosphopantetheine</keyword>
<dbReference type="InterPro" id="IPR042099">
    <property type="entry name" value="ANL_N_sf"/>
</dbReference>
<evidence type="ECO:0000256" key="8">
    <source>
        <dbReference type="ARBA" id="ARBA00033440"/>
    </source>
</evidence>
<evidence type="ECO:0000259" key="10">
    <source>
        <dbReference type="PROSITE" id="PS50075"/>
    </source>
</evidence>
<evidence type="ECO:0000313" key="11">
    <source>
        <dbReference type="EMBL" id="MEQ0558070.1"/>
    </source>
</evidence>
<dbReference type="Gene3D" id="3.30.300.30">
    <property type="match status" value="1"/>
</dbReference>
<keyword evidence="6" id="KW-0597">Phosphoprotein</keyword>
<dbReference type="InterPro" id="IPR006162">
    <property type="entry name" value="Ppantetheine_attach_site"/>
</dbReference>
<dbReference type="PROSITE" id="PS00455">
    <property type="entry name" value="AMP_BINDING"/>
    <property type="match status" value="1"/>
</dbReference>
<comment type="pathway">
    <text evidence="2">Siderophore biosynthesis; mycobactin biosynthesis.</text>
</comment>
<name>A0ABV0L6Y2_9PSEU</name>
<dbReference type="InterPro" id="IPR023213">
    <property type="entry name" value="CAT-like_dom_sf"/>
</dbReference>
<dbReference type="SMART" id="SM00823">
    <property type="entry name" value="PKS_PP"/>
    <property type="match status" value="3"/>
</dbReference>
<evidence type="ECO:0000256" key="5">
    <source>
        <dbReference type="ARBA" id="ARBA00022450"/>
    </source>
</evidence>
<dbReference type="PROSITE" id="PS50075">
    <property type="entry name" value="CARRIER"/>
    <property type="match status" value="1"/>
</dbReference>
<feature type="domain" description="Carrier" evidence="10">
    <location>
        <begin position="1652"/>
        <end position="1726"/>
    </location>
</feature>
<accession>A0ABV0L6Y2</accession>
<keyword evidence="12" id="KW-1185">Reference proteome</keyword>
<dbReference type="InterPro" id="IPR010071">
    <property type="entry name" value="AA_adenyl_dom"/>
</dbReference>
<evidence type="ECO:0000256" key="7">
    <source>
        <dbReference type="ARBA" id="ARBA00022598"/>
    </source>
</evidence>
<dbReference type="Gene3D" id="3.40.50.12780">
    <property type="entry name" value="N-terminal domain of ligase-like"/>
    <property type="match status" value="1"/>
</dbReference>
<evidence type="ECO:0000256" key="3">
    <source>
        <dbReference type="ARBA" id="ARBA00007380"/>
    </source>
</evidence>
<dbReference type="RefSeq" id="WP_348947397.1">
    <property type="nucleotide sequence ID" value="NZ_JBDZYD010000001.1"/>
</dbReference>
<dbReference type="SUPFAM" id="SSF47336">
    <property type="entry name" value="ACP-like"/>
    <property type="match status" value="3"/>
</dbReference>
<dbReference type="PROSITE" id="PS00012">
    <property type="entry name" value="PHOSPHOPANTETHEINE"/>
    <property type="match status" value="2"/>
</dbReference>
<gene>
    <name evidence="11" type="ORF">ABJI51_03220</name>
</gene>
<evidence type="ECO:0000256" key="2">
    <source>
        <dbReference type="ARBA" id="ARBA00005102"/>
    </source>
</evidence>